<comment type="caution">
    <text evidence="7">The sequence shown here is derived from an EMBL/GenBank/DDBJ whole genome shotgun (WGS) entry which is preliminary data.</text>
</comment>
<dbReference type="GO" id="GO:0008961">
    <property type="term" value="F:phosphatidylglycerol-prolipoprotein diacylglyceryl transferase activity"/>
    <property type="evidence" value="ECO:0007669"/>
    <property type="project" value="InterPro"/>
</dbReference>
<keyword evidence="1" id="KW-1003">Cell membrane</keyword>
<sequence length="292" mass="32637">MISLEIPAPPISGFSLGGLVIHFYAICVLAGIVVAAWLSRKRFAARGGDTDRFDSAVFIIVIAGIIGARLYHVITDYQLYFGPGRNPWQALNIRNGGLGIWGGVMVGALAAWLVCRRYRLDFPAFADTLAPGLLFAQAIGRLGNWFNQELFGRPTDLPWGLYVDPQYRPVGYESYDTFQPTFAYEMVWNTIGGFVLLWAERRFKLGRGKLFSCYVLWYTFGRFFIEAVRIDPVNHVGGWRVNSYVSVICFVGALVLLIWQLRKRPGVMLWPFGFPAAGAGLAPARPRAEKSL</sequence>
<evidence type="ECO:0000256" key="6">
    <source>
        <dbReference type="SAM" id="Phobius"/>
    </source>
</evidence>
<evidence type="ECO:0000256" key="5">
    <source>
        <dbReference type="ARBA" id="ARBA00023136"/>
    </source>
</evidence>
<protein>
    <submittedName>
        <fullName evidence="7">Prolipoprotein diacylglyceryl transferase</fullName>
        <ecNumber evidence="7">2.4.99.-</ecNumber>
    </submittedName>
</protein>
<dbReference type="EC" id="2.4.99.-" evidence="7"/>
<reference evidence="7" key="1">
    <citation type="submission" date="2019-08" db="EMBL/GenBank/DDBJ databases">
        <authorList>
            <person name="Kucharzyk K."/>
            <person name="Murdoch R.W."/>
            <person name="Higgins S."/>
            <person name="Loffler F."/>
        </authorList>
    </citation>
    <scope>NUCLEOTIDE SEQUENCE</scope>
</reference>
<proteinExistence type="inferred from homology"/>
<name>A0A644YY09_9ZZZZ</name>
<evidence type="ECO:0000256" key="1">
    <source>
        <dbReference type="ARBA" id="ARBA00022475"/>
    </source>
</evidence>
<feature type="transmembrane region" description="Helical" evidence="6">
    <location>
        <begin position="211"/>
        <end position="229"/>
    </location>
</feature>
<feature type="transmembrane region" description="Helical" evidence="6">
    <location>
        <begin position="241"/>
        <end position="259"/>
    </location>
</feature>
<keyword evidence="7" id="KW-0449">Lipoprotein</keyword>
<keyword evidence="4 6" id="KW-1133">Transmembrane helix</keyword>
<keyword evidence="5 6" id="KW-0472">Membrane</keyword>
<dbReference type="PANTHER" id="PTHR30589:SF0">
    <property type="entry name" value="PHOSPHATIDYLGLYCEROL--PROLIPOPROTEIN DIACYLGLYCERYL TRANSFERASE"/>
    <property type="match status" value="1"/>
</dbReference>
<dbReference type="GO" id="GO:0005886">
    <property type="term" value="C:plasma membrane"/>
    <property type="evidence" value="ECO:0007669"/>
    <property type="project" value="InterPro"/>
</dbReference>
<evidence type="ECO:0000256" key="3">
    <source>
        <dbReference type="ARBA" id="ARBA00022692"/>
    </source>
</evidence>
<evidence type="ECO:0000256" key="4">
    <source>
        <dbReference type="ARBA" id="ARBA00022989"/>
    </source>
</evidence>
<feature type="transmembrane region" description="Helical" evidence="6">
    <location>
        <begin position="56"/>
        <end position="74"/>
    </location>
</feature>
<feature type="transmembrane region" description="Helical" evidence="6">
    <location>
        <begin position="12"/>
        <end position="35"/>
    </location>
</feature>
<dbReference type="InterPro" id="IPR001640">
    <property type="entry name" value="Lgt"/>
</dbReference>
<accession>A0A644YY09</accession>
<dbReference type="HAMAP" id="MF_01147">
    <property type="entry name" value="Lgt"/>
    <property type="match status" value="1"/>
</dbReference>
<dbReference type="GO" id="GO:0042158">
    <property type="term" value="P:lipoprotein biosynthetic process"/>
    <property type="evidence" value="ECO:0007669"/>
    <property type="project" value="InterPro"/>
</dbReference>
<dbReference type="EMBL" id="VSSQ01005912">
    <property type="protein sequence ID" value="MPM30864.1"/>
    <property type="molecule type" value="Genomic_DNA"/>
</dbReference>
<dbReference type="PANTHER" id="PTHR30589">
    <property type="entry name" value="PROLIPOPROTEIN DIACYLGLYCERYL TRANSFERASE"/>
    <property type="match status" value="1"/>
</dbReference>
<dbReference type="PROSITE" id="PS01311">
    <property type="entry name" value="LGT"/>
    <property type="match status" value="1"/>
</dbReference>
<dbReference type="Pfam" id="PF01790">
    <property type="entry name" value="LGT"/>
    <property type="match status" value="1"/>
</dbReference>
<keyword evidence="7" id="KW-0328">Glycosyltransferase</keyword>
<gene>
    <name evidence="7" type="primary">lgt_27</name>
    <name evidence="7" type="ORF">SDC9_77415</name>
</gene>
<organism evidence="7">
    <name type="scientific">bioreactor metagenome</name>
    <dbReference type="NCBI Taxonomy" id="1076179"/>
    <lineage>
        <taxon>unclassified sequences</taxon>
        <taxon>metagenomes</taxon>
        <taxon>ecological metagenomes</taxon>
    </lineage>
</organism>
<dbReference type="AlphaFoldDB" id="A0A644YY09"/>
<evidence type="ECO:0000313" key="7">
    <source>
        <dbReference type="EMBL" id="MPM30864.1"/>
    </source>
</evidence>
<dbReference type="NCBIfam" id="TIGR00544">
    <property type="entry name" value="lgt"/>
    <property type="match status" value="1"/>
</dbReference>
<evidence type="ECO:0000256" key="2">
    <source>
        <dbReference type="ARBA" id="ARBA00022679"/>
    </source>
</evidence>
<keyword evidence="2 7" id="KW-0808">Transferase</keyword>
<keyword evidence="3 6" id="KW-0812">Transmembrane</keyword>
<feature type="transmembrane region" description="Helical" evidence="6">
    <location>
        <begin position="94"/>
        <end position="115"/>
    </location>
</feature>